<comment type="cofactor">
    <cofactor evidence="1">
        <name>Mn(2+)</name>
        <dbReference type="ChEBI" id="CHEBI:29035"/>
    </cofactor>
</comment>
<comment type="caution">
    <text evidence="10">The sequence shown here is derived from an EMBL/GenBank/DDBJ whole genome shotgun (WGS) entry which is preliminary data.</text>
</comment>
<comment type="cofactor">
    <cofactor evidence="2">
        <name>Mg(2+)</name>
        <dbReference type="ChEBI" id="CHEBI:18420"/>
    </cofactor>
</comment>
<evidence type="ECO:0000256" key="4">
    <source>
        <dbReference type="ARBA" id="ARBA00022532"/>
    </source>
</evidence>
<dbReference type="PANTHER" id="PTHR11822:SF21">
    <property type="entry name" value="ISOCITRATE DEHYDROGENASE [NADP], MITOCHONDRIAL"/>
    <property type="match status" value="1"/>
</dbReference>
<evidence type="ECO:0000256" key="9">
    <source>
        <dbReference type="SAM" id="Phobius"/>
    </source>
</evidence>
<evidence type="ECO:0000256" key="7">
    <source>
        <dbReference type="ARBA" id="ARBA00023002"/>
    </source>
</evidence>
<dbReference type="OrthoDB" id="248923at2759"/>
<dbReference type="GO" id="GO:0046872">
    <property type="term" value="F:metal ion binding"/>
    <property type="evidence" value="ECO:0007669"/>
    <property type="project" value="UniProtKB-KW"/>
</dbReference>
<dbReference type="SUPFAM" id="SSF53659">
    <property type="entry name" value="Isocitrate/Isopropylmalate dehydrogenase-like"/>
    <property type="match status" value="1"/>
</dbReference>
<comment type="similarity">
    <text evidence="3">Belongs to the isocitrate and isopropylmalate dehydrogenases family.</text>
</comment>
<evidence type="ECO:0000256" key="2">
    <source>
        <dbReference type="ARBA" id="ARBA00001946"/>
    </source>
</evidence>
<keyword evidence="9" id="KW-0472">Membrane</keyword>
<evidence type="ECO:0000313" key="11">
    <source>
        <dbReference type="Proteomes" id="UP000023152"/>
    </source>
</evidence>
<accession>X6MQW3</accession>
<keyword evidence="7" id="KW-0560">Oxidoreductase</keyword>
<dbReference type="GO" id="GO:0006102">
    <property type="term" value="P:isocitrate metabolic process"/>
    <property type="evidence" value="ECO:0007669"/>
    <property type="project" value="InterPro"/>
</dbReference>
<reference evidence="10 11" key="1">
    <citation type="journal article" date="2013" name="Curr. Biol.">
        <title>The Genome of the Foraminiferan Reticulomyxa filosa.</title>
        <authorList>
            <person name="Glockner G."/>
            <person name="Hulsmann N."/>
            <person name="Schleicher M."/>
            <person name="Noegel A.A."/>
            <person name="Eichinger L."/>
            <person name="Gallinger C."/>
            <person name="Pawlowski J."/>
            <person name="Sierra R."/>
            <person name="Euteneuer U."/>
            <person name="Pillet L."/>
            <person name="Moustafa A."/>
            <person name="Platzer M."/>
            <person name="Groth M."/>
            <person name="Szafranski K."/>
            <person name="Schliwa M."/>
        </authorList>
    </citation>
    <scope>NUCLEOTIDE SEQUENCE [LARGE SCALE GENOMIC DNA]</scope>
</reference>
<protein>
    <submittedName>
        <fullName evidence="10">Isocitrate dehydrogenase, NADP-dependent</fullName>
    </submittedName>
</protein>
<sequence>MENCLLLHMLNPYLKKTSSFHQNLHLNLPNENRSKVLLQLNLLLSGFNKKSGEKVLFFYKKKQTFVFVKQYHSRMSKSMELGRLMSRKVGVQHWAARPRVMGVKPTVSSLRYFSSNRLTTNIQQRSASTTSSAKNGNKKGKITVRGSVVEMDGDEMTRVIWQLIKEKLILPYLEINIDYYDLSLQHRDATNDEVTVAAAHAIQGCGVGMLSLLLIFFIYFYFFVAISPQRNRGRETPRKF</sequence>
<evidence type="ECO:0000256" key="1">
    <source>
        <dbReference type="ARBA" id="ARBA00001936"/>
    </source>
</evidence>
<keyword evidence="8" id="KW-0464">Manganese</keyword>
<proteinExistence type="inferred from homology"/>
<evidence type="ECO:0000256" key="3">
    <source>
        <dbReference type="ARBA" id="ARBA00007769"/>
    </source>
</evidence>
<organism evidence="10 11">
    <name type="scientific">Reticulomyxa filosa</name>
    <dbReference type="NCBI Taxonomy" id="46433"/>
    <lineage>
        <taxon>Eukaryota</taxon>
        <taxon>Sar</taxon>
        <taxon>Rhizaria</taxon>
        <taxon>Retaria</taxon>
        <taxon>Foraminifera</taxon>
        <taxon>Monothalamids</taxon>
        <taxon>Reticulomyxidae</taxon>
        <taxon>Reticulomyxa</taxon>
    </lineage>
</organism>
<keyword evidence="9" id="KW-1133">Transmembrane helix</keyword>
<evidence type="ECO:0000313" key="10">
    <source>
        <dbReference type="EMBL" id="ETO15832.1"/>
    </source>
</evidence>
<dbReference type="GO" id="GO:0004450">
    <property type="term" value="F:isocitrate dehydrogenase (NADP+) activity"/>
    <property type="evidence" value="ECO:0007669"/>
    <property type="project" value="InterPro"/>
</dbReference>
<evidence type="ECO:0000256" key="8">
    <source>
        <dbReference type="ARBA" id="ARBA00023211"/>
    </source>
</evidence>
<dbReference type="AlphaFoldDB" id="X6MQW3"/>
<name>X6MQW3_RETFI</name>
<keyword evidence="9" id="KW-0812">Transmembrane</keyword>
<keyword evidence="6" id="KW-0460">Magnesium</keyword>
<dbReference type="GO" id="GO:0006099">
    <property type="term" value="P:tricarboxylic acid cycle"/>
    <property type="evidence" value="ECO:0007669"/>
    <property type="project" value="UniProtKB-KW"/>
</dbReference>
<keyword evidence="5" id="KW-0479">Metal-binding</keyword>
<keyword evidence="4" id="KW-0816">Tricarboxylic acid cycle</keyword>
<dbReference type="Proteomes" id="UP000023152">
    <property type="component" value="Unassembled WGS sequence"/>
</dbReference>
<dbReference type="PANTHER" id="PTHR11822">
    <property type="entry name" value="NADP-SPECIFIC ISOCITRATE DEHYDROGENASE"/>
    <property type="match status" value="1"/>
</dbReference>
<gene>
    <name evidence="10" type="ORF">RFI_21531</name>
</gene>
<evidence type="ECO:0000256" key="6">
    <source>
        <dbReference type="ARBA" id="ARBA00022842"/>
    </source>
</evidence>
<evidence type="ECO:0000256" key="5">
    <source>
        <dbReference type="ARBA" id="ARBA00022723"/>
    </source>
</evidence>
<dbReference type="InterPro" id="IPR004790">
    <property type="entry name" value="Isocitrate_DH_NADP"/>
</dbReference>
<dbReference type="EMBL" id="ASPP01018764">
    <property type="protein sequence ID" value="ETO15832.1"/>
    <property type="molecule type" value="Genomic_DNA"/>
</dbReference>
<feature type="transmembrane region" description="Helical" evidence="9">
    <location>
        <begin position="207"/>
        <end position="226"/>
    </location>
</feature>
<dbReference type="Gene3D" id="3.40.718.10">
    <property type="entry name" value="Isopropylmalate Dehydrogenase"/>
    <property type="match status" value="1"/>
</dbReference>
<keyword evidence="11" id="KW-1185">Reference proteome</keyword>